<name>A0A7W4W7Y2_9GAMM</name>
<accession>A0A7W4W7Y2</accession>
<dbReference type="Proteomes" id="UP000537130">
    <property type="component" value="Unassembled WGS sequence"/>
</dbReference>
<dbReference type="AlphaFoldDB" id="A0A7W4W7Y2"/>
<sequence length="53" mass="5780">MEIRVSSYTAVVDCPHCGCGNSNWVMDPRGAEAECDNCEKKFTVPENASITLT</sequence>
<dbReference type="GO" id="GO:0003746">
    <property type="term" value="F:translation elongation factor activity"/>
    <property type="evidence" value="ECO:0007669"/>
    <property type="project" value="UniProtKB-KW"/>
</dbReference>
<evidence type="ECO:0000313" key="2">
    <source>
        <dbReference type="Proteomes" id="UP000537130"/>
    </source>
</evidence>
<protein>
    <submittedName>
        <fullName evidence="1">Transcription elongation factor Elf1</fullName>
    </submittedName>
</protein>
<keyword evidence="1" id="KW-0251">Elongation factor</keyword>
<proteinExistence type="predicted"/>
<gene>
    <name evidence="1" type="ORF">FHR99_003219</name>
</gene>
<keyword evidence="2" id="KW-1185">Reference proteome</keyword>
<organism evidence="1 2">
    <name type="scientific">Litorivivens lipolytica</name>
    <dbReference type="NCBI Taxonomy" id="1524264"/>
    <lineage>
        <taxon>Bacteria</taxon>
        <taxon>Pseudomonadati</taxon>
        <taxon>Pseudomonadota</taxon>
        <taxon>Gammaproteobacteria</taxon>
        <taxon>Litorivivens</taxon>
    </lineage>
</organism>
<reference evidence="1 2" key="1">
    <citation type="submission" date="2020-08" db="EMBL/GenBank/DDBJ databases">
        <title>Genomic Encyclopedia of Type Strains, Phase III (KMG-III): the genomes of soil and plant-associated and newly described type strains.</title>
        <authorList>
            <person name="Whitman W."/>
        </authorList>
    </citation>
    <scope>NUCLEOTIDE SEQUENCE [LARGE SCALE GENOMIC DNA]</scope>
    <source>
        <strain evidence="1 2">CECT 8654</strain>
    </source>
</reference>
<dbReference type="EMBL" id="JACHWY010000004">
    <property type="protein sequence ID" value="MBB3048945.1"/>
    <property type="molecule type" value="Genomic_DNA"/>
</dbReference>
<comment type="caution">
    <text evidence="1">The sequence shown here is derived from an EMBL/GenBank/DDBJ whole genome shotgun (WGS) entry which is preliminary data.</text>
</comment>
<evidence type="ECO:0000313" key="1">
    <source>
        <dbReference type="EMBL" id="MBB3048945.1"/>
    </source>
</evidence>
<keyword evidence="1" id="KW-0648">Protein biosynthesis</keyword>